<evidence type="ECO:0000313" key="1">
    <source>
        <dbReference type="EMBL" id="SFM07492.1"/>
    </source>
</evidence>
<dbReference type="OrthoDB" id="1681562at2"/>
<dbReference type="Proteomes" id="UP000199520">
    <property type="component" value="Unassembled WGS sequence"/>
</dbReference>
<evidence type="ECO:0000313" key="2">
    <source>
        <dbReference type="Proteomes" id="UP000199520"/>
    </source>
</evidence>
<organism evidence="1 2">
    <name type="scientific">Pelosinus propionicus DSM 13327</name>
    <dbReference type="NCBI Taxonomy" id="1123291"/>
    <lineage>
        <taxon>Bacteria</taxon>
        <taxon>Bacillati</taxon>
        <taxon>Bacillota</taxon>
        <taxon>Negativicutes</taxon>
        <taxon>Selenomonadales</taxon>
        <taxon>Sporomusaceae</taxon>
        <taxon>Pelosinus</taxon>
    </lineage>
</organism>
<dbReference type="RefSeq" id="WP_090940541.1">
    <property type="nucleotide sequence ID" value="NZ_FOTS01000038.1"/>
</dbReference>
<accession>A0A1I4MVZ4</accession>
<dbReference type="EMBL" id="FOTS01000038">
    <property type="protein sequence ID" value="SFM07492.1"/>
    <property type="molecule type" value="Genomic_DNA"/>
</dbReference>
<proteinExistence type="predicted"/>
<gene>
    <name evidence="1" type="ORF">SAMN04490355_103836</name>
</gene>
<keyword evidence="2" id="KW-1185">Reference proteome</keyword>
<sequence length="120" mass="13783">MATKMGRLPVKKVLLNSKTVSDEGEYEFIIDCDSIYFDVGYDNEGNLQFVDQYFYTDRNPQGDLNSAAEQSLLLSVDDNDFPVKSYLLAKQEQGNEWLRFHAVVPKTVDPGYFHQKYLGE</sequence>
<name>A0A1I4MVZ4_9FIRM</name>
<dbReference type="AlphaFoldDB" id="A0A1I4MVZ4"/>
<protein>
    <submittedName>
        <fullName evidence="1">Uncharacterized protein</fullName>
    </submittedName>
</protein>
<reference evidence="2" key="1">
    <citation type="submission" date="2016-10" db="EMBL/GenBank/DDBJ databases">
        <authorList>
            <person name="Varghese N."/>
            <person name="Submissions S."/>
        </authorList>
    </citation>
    <scope>NUCLEOTIDE SEQUENCE [LARGE SCALE GENOMIC DNA]</scope>
    <source>
        <strain evidence="2">DSM 13327</strain>
    </source>
</reference>